<dbReference type="InterPro" id="IPR032788">
    <property type="entry name" value="AGL_central"/>
</dbReference>
<dbReference type="GO" id="GO:0005978">
    <property type="term" value="P:glycogen biosynthetic process"/>
    <property type="evidence" value="ECO:0007669"/>
    <property type="project" value="UniProtKB-KW"/>
</dbReference>
<dbReference type="Gene3D" id="3.20.20.80">
    <property type="entry name" value="Glycosidases"/>
    <property type="match status" value="2"/>
</dbReference>
<dbReference type="InterPro" id="IPR008928">
    <property type="entry name" value="6-hairpin_glycosidase_sf"/>
</dbReference>
<dbReference type="FunFam" id="3.20.20.80:FF:000108">
    <property type="entry name" value="glycogen debranching enzyme"/>
    <property type="match status" value="1"/>
</dbReference>
<evidence type="ECO:0000256" key="13">
    <source>
        <dbReference type="ARBA" id="ARBA00023268"/>
    </source>
</evidence>
<dbReference type="Gene3D" id="1.50.10.10">
    <property type="match status" value="1"/>
</dbReference>
<dbReference type="Pfam" id="PF14701">
    <property type="entry name" value="hDGE_amylase"/>
    <property type="match status" value="1"/>
</dbReference>
<dbReference type="FunFam" id="3.20.20.80:FF:000070">
    <property type="entry name" value="GDB1p Glycogen debranching enzyme"/>
    <property type="match status" value="1"/>
</dbReference>
<name>A0AAD9QYD2_ACRCE</name>
<evidence type="ECO:0000256" key="16">
    <source>
        <dbReference type="ARBA" id="ARBA00031477"/>
    </source>
</evidence>
<comment type="caution">
    <text evidence="21">The sequence shown here is derived from an EMBL/GenBank/DDBJ whole genome shotgun (WGS) entry which is preliminary data.</text>
</comment>
<evidence type="ECO:0000259" key="19">
    <source>
        <dbReference type="Pfam" id="PF14701"/>
    </source>
</evidence>
<dbReference type="InterPro" id="IPR006421">
    <property type="entry name" value="Glycogen_debranch_met"/>
</dbReference>
<keyword evidence="9" id="KW-0328">Glycosyltransferase</keyword>
<dbReference type="InterPro" id="IPR032790">
    <property type="entry name" value="GDE_C"/>
</dbReference>
<accession>A0AAD9QYD2</accession>
<evidence type="ECO:0000256" key="1">
    <source>
        <dbReference type="ARBA" id="ARBA00000439"/>
    </source>
</evidence>
<evidence type="ECO:0000256" key="14">
    <source>
        <dbReference type="ARBA" id="ARBA00023295"/>
    </source>
</evidence>
<keyword evidence="10" id="KW-0808">Transferase</keyword>
<dbReference type="InterPro" id="IPR010401">
    <property type="entry name" value="AGL/Gdb1"/>
</dbReference>
<keyword evidence="8" id="KW-0963">Cytoplasm</keyword>
<dbReference type="InterPro" id="IPR029436">
    <property type="entry name" value="AGL_euk_N"/>
</dbReference>
<dbReference type="InterPro" id="IPR032792">
    <property type="entry name" value="AGL_glucanoTrfase"/>
</dbReference>
<dbReference type="SUPFAM" id="SSF48208">
    <property type="entry name" value="Six-hairpin glycosidases"/>
    <property type="match status" value="1"/>
</dbReference>
<comment type="catalytic activity">
    <reaction evidence="2">
        <text>Hydrolysis of (1-&gt;6)-alpha-D-glucosidic branch linkages in glycogen phosphorylase limit dextrin.</text>
        <dbReference type="EC" id="3.2.1.33"/>
    </reaction>
</comment>
<dbReference type="GO" id="GO:0004135">
    <property type="term" value="F:amylo-alpha-1,6-glucosidase activity"/>
    <property type="evidence" value="ECO:0007669"/>
    <property type="project" value="UniProtKB-EC"/>
</dbReference>
<reference evidence="21" key="2">
    <citation type="journal article" date="2023" name="Science">
        <title>Genomic signatures of disease resistance in endangered staghorn corals.</title>
        <authorList>
            <person name="Vollmer S.V."/>
            <person name="Selwyn J.D."/>
            <person name="Despard B.A."/>
            <person name="Roesel C.L."/>
        </authorList>
    </citation>
    <scope>NUCLEOTIDE SEQUENCE</scope>
    <source>
        <strain evidence="21">K2</strain>
    </source>
</reference>
<gene>
    <name evidence="21" type="ORF">P5673_005519</name>
</gene>
<evidence type="ECO:0000256" key="5">
    <source>
        <dbReference type="ARBA" id="ARBA00012560"/>
    </source>
</evidence>
<evidence type="ECO:0000256" key="7">
    <source>
        <dbReference type="ARBA" id="ARBA00020723"/>
    </source>
</evidence>
<keyword evidence="22" id="KW-1185">Reference proteome</keyword>
<dbReference type="InterPro" id="IPR012341">
    <property type="entry name" value="6hp_glycosidase-like_sf"/>
</dbReference>
<evidence type="ECO:0000259" key="20">
    <source>
        <dbReference type="Pfam" id="PF14702"/>
    </source>
</evidence>
<dbReference type="InterPro" id="IPR017853">
    <property type="entry name" value="GH"/>
</dbReference>
<evidence type="ECO:0000313" key="22">
    <source>
        <dbReference type="Proteomes" id="UP001249851"/>
    </source>
</evidence>
<organism evidence="21 22">
    <name type="scientific">Acropora cervicornis</name>
    <name type="common">Staghorn coral</name>
    <dbReference type="NCBI Taxonomy" id="6130"/>
    <lineage>
        <taxon>Eukaryota</taxon>
        <taxon>Metazoa</taxon>
        <taxon>Cnidaria</taxon>
        <taxon>Anthozoa</taxon>
        <taxon>Hexacorallia</taxon>
        <taxon>Scleractinia</taxon>
        <taxon>Astrocoeniina</taxon>
        <taxon>Acroporidae</taxon>
        <taxon>Acropora</taxon>
    </lineage>
</organism>
<evidence type="ECO:0000313" key="21">
    <source>
        <dbReference type="EMBL" id="KAK2569685.1"/>
    </source>
</evidence>
<evidence type="ECO:0000256" key="11">
    <source>
        <dbReference type="ARBA" id="ARBA00022801"/>
    </source>
</evidence>
<evidence type="ECO:0000259" key="17">
    <source>
        <dbReference type="Pfam" id="PF06202"/>
    </source>
</evidence>
<dbReference type="EMBL" id="JARQWQ010000009">
    <property type="protein sequence ID" value="KAK2569685.1"/>
    <property type="molecule type" value="Genomic_DNA"/>
</dbReference>
<evidence type="ECO:0000256" key="8">
    <source>
        <dbReference type="ARBA" id="ARBA00022490"/>
    </source>
</evidence>
<keyword evidence="14" id="KW-0326">Glycosidase</keyword>
<dbReference type="NCBIfam" id="TIGR01531">
    <property type="entry name" value="glyc_debranch"/>
    <property type="match status" value="1"/>
</dbReference>
<dbReference type="PANTHER" id="PTHR10569">
    <property type="entry name" value="GLYCOGEN DEBRANCHING ENZYME"/>
    <property type="match status" value="1"/>
</dbReference>
<keyword evidence="13" id="KW-0511">Multifunctional enzyme</keyword>
<keyword evidence="11" id="KW-0378">Hydrolase</keyword>
<evidence type="ECO:0000256" key="3">
    <source>
        <dbReference type="ARBA" id="ARBA00003530"/>
    </source>
</evidence>
<dbReference type="GO" id="GO:0005980">
    <property type="term" value="P:glycogen catabolic process"/>
    <property type="evidence" value="ECO:0007669"/>
    <property type="project" value="InterPro"/>
</dbReference>
<dbReference type="FunFam" id="1.50.10.10:FF:000039">
    <property type="entry name" value="Glycogen debranching enzyme Gdb1, putative"/>
    <property type="match status" value="1"/>
</dbReference>
<evidence type="ECO:0000256" key="4">
    <source>
        <dbReference type="ARBA" id="ARBA00004496"/>
    </source>
</evidence>
<keyword evidence="12" id="KW-0320">Glycogen biosynthesis</keyword>
<comment type="function">
    <text evidence="3">Multifunctional enzyme acting as 1,4-alpha-D-glucan:1,4-alpha-D-glucan 4-alpha-D-glycosyltransferase and amylo-1,6-glucosidase in glycogen degradation.</text>
</comment>
<dbReference type="GO" id="GO:0004134">
    <property type="term" value="F:4-alpha-glucanotransferase activity"/>
    <property type="evidence" value="ECO:0007669"/>
    <property type="project" value="UniProtKB-EC"/>
</dbReference>
<evidence type="ECO:0000259" key="18">
    <source>
        <dbReference type="Pfam" id="PF14699"/>
    </source>
</evidence>
<feature type="domain" description="Glycogen debranching enzyme glucanotransferase" evidence="19">
    <location>
        <begin position="126"/>
        <end position="563"/>
    </location>
</feature>
<protein>
    <recommendedName>
        <fullName evidence="7">Glycogen debranching enzyme</fullName>
        <ecNumber evidence="5">2.4.1.25</ecNumber>
        <ecNumber evidence="6">3.2.1.33</ecNumber>
    </recommendedName>
    <alternativeName>
        <fullName evidence="16">Glycogen debrancher</fullName>
    </alternativeName>
</protein>
<comment type="similarity">
    <text evidence="15">Belongs to the glycogen debranching enzyme family.</text>
</comment>
<dbReference type="PANTHER" id="PTHR10569:SF2">
    <property type="entry name" value="GLYCOGEN DEBRANCHING ENZYME"/>
    <property type="match status" value="1"/>
</dbReference>
<feature type="domain" description="Glycogen debranching enzyme central" evidence="20">
    <location>
        <begin position="711"/>
        <end position="990"/>
    </location>
</feature>
<proteinExistence type="inferred from homology"/>
<feature type="domain" description="Glycogen debranching enzyme C-terminal" evidence="17">
    <location>
        <begin position="1089"/>
        <end position="1536"/>
    </location>
</feature>
<dbReference type="SUPFAM" id="SSF51445">
    <property type="entry name" value="(Trans)glycosidases"/>
    <property type="match status" value="1"/>
</dbReference>
<evidence type="ECO:0000256" key="9">
    <source>
        <dbReference type="ARBA" id="ARBA00022676"/>
    </source>
</evidence>
<dbReference type="EC" id="2.4.1.25" evidence="5"/>
<dbReference type="Pfam" id="PF06202">
    <property type="entry name" value="GDE_C"/>
    <property type="match status" value="1"/>
</dbReference>
<sequence>MAAQVRVLQLEAQQNLETKLYRLEKGWKLRFTLGPSLQPYNVRLFCNHPLDSKTSFERNKYYELKWSCTAGKPCDDADRFADLIACIAGSFHFYVAYKDVGEKEENTSTSGYFTVDPILSVNSKETIPLDCVSLQTVLSKSLGPLTEWYDRLLVTKETGYNMIHFTPIQQLGKSNSSYSLSDQLSINAVHHTPGGKKATFDGVKELLDKIRAEWKVMSVVDVVLNHTGNQSPWLWQHPECAYNLENSPHLKPAFLVDRALWHFSCQVADGLWESEGVSAIVNNEHHIQCFGNILRNKIFPKLRLWEFFCVDVEKTVEQFRHALLKAKRPENTSAKPDGSPLEVHMTESHQRFSAKIDMEKALKKFNTERSDAFDEKDRLHRCCEALREHLQSVNEAIKNNEVASHIDSAVNSVQNGARYERLDGNGPRHPIVSRTFPLATTYFITPGDCDSLEDEEKLMFSDQAKFCMAHQGWIFGGDPLKDFAAPGSLVYLRRELIAWGDSVKLRYGNGPEDAPFLWNYMLKYTQICARLFDGIRLDNCHSTPLHVAEYFVDAARQVKPDLYVTAELFTGSEATDNIFVNRLGITSLIREALNAHDPHEEGRLIYRYGGEPVGAFMHPSDVKPLVPSIAHALFMDVTHDNPSPFQVRSVYDAMASSALVAMACCATGSSRGYDELVPHHIHVVKEDRLYQSWPDKSSKLKGNAFVKDSDGILSAKRAINELHRWLGEQGYSQVYVDQIHHDVHAITRHNPDKRQTVVLVAHSAFHNPSEDVQPTMERQKVHVDGIPPLTIPGEIEEIIFEAMLLKKANTSEFVQDKEYINGLQSHEVLLQRHIPFHQSKICRAERKGDNTLEVHFHNFAPGSVVAFDITMENRVKNSLGQLRQLAVDMYGKKSESPESYSKIDELDAIIGNLSLCDLNRVLYRADPEERDDGNGGGVYVLPETGALVYCGLQGVISVLANVRQFNDLGHPLCRNLRDGDWFMDYTVSRLLPFVGTRQLGVWLDKAFGLVKELPRYLVPCYFDAIITPLYLRLLERAWAQMSSTVKEGSSFLKALSLGSLQFVGLSTSASLPVLSPKLYHGSSSGASMPTLMSLAAGLPHFSTGFMRCWGRDTFIALRGLLLVTGRYQDARNHILGYAACVRHGLIPNLLDGGRKPRFNCRDASWWWLQCVQDYCSIVPNGLKILSDPVSRIFPSDSSQPQAPGKHDQPLYDVIQEVMQRHFMGISFRERGAGPDLDCHMTSAGFNVTAGVRENTGFVFGGNKWNAGTWMDKVGESQKAGNFGVPATPRDGCAVEIVGLCKSTVRWLASLCEEKKFPYSGVSKLEDEFPVELTYQEWALRIDSAFEENFWIPEEPKQNNEEAKLVHRRCIYKDTLGASHRFADYQLRPNICVAMTVAPEMFVPEHAWKALDMVEKVLVGPLGVATLDSSDWAYEGVYDNSQESSSYKSAKGFSYHQGPEWLWCLGPFLRARLYFSKKLYGREGLEETVVRVKKILARHKTEITSSPWRSLPELTNAGGSPCYDGCPAQAWSVACLIDVLYDMEALLKAD</sequence>
<dbReference type="Proteomes" id="UP001249851">
    <property type="component" value="Unassembled WGS sequence"/>
</dbReference>
<evidence type="ECO:0000256" key="10">
    <source>
        <dbReference type="ARBA" id="ARBA00022679"/>
    </source>
</evidence>
<dbReference type="GO" id="GO:0005737">
    <property type="term" value="C:cytoplasm"/>
    <property type="evidence" value="ECO:0007669"/>
    <property type="project" value="UniProtKB-SubCell"/>
</dbReference>
<evidence type="ECO:0000256" key="15">
    <source>
        <dbReference type="ARBA" id="ARBA00025780"/>
    </source>
</evidence>
<dbReference type="Pfam" id="PF14699">
    <property type="entry name" value="hGDE_N"/>
    <property type="match status" value="1"/>
</dbReference>
<dbReference type="CDD" id="cd11327">
    <property type="entry name" value="AmyAc_Glg_debranch_2"/>
    <property type="match status" value="1"/>
</dbReference>
<evidence type="ECO:0000256" key="12">
    <source>
        <dbReference type="ARBA" id="ARBA00023056"/>
    </source>
</evidence>
<evidence type="ECO:0000256" key="2">
    <source>
        <dbReference type="ARBA" id="ARBA00000927"/>
    </source>
</evidence>
<dbReference type="EC" id="3.2.1.33" evidence="6"/>
<comment type="subcellular location">
    <subcellularLocation>
        <location evidence="4">Cytoplasm</location>
    </subcellularLocation>
</comment>
<comment type="catalytic activity">
    <reaction evidence="1">
        <text>Transfers a segment of a (1-&gt;4)-alpha-D-glucan to a new position in an acceptor, which may be glucose or a (1-&gt;4)-alpha-D-glucan.</text>
        <dbReference type="EC" id="2.4.1.25"/>
    </reaction>
</comment>
<evidence type="ECO:0000256" key="6">
    <source>
        <dbReference type="ARBA" id="ARBA00012778"/>
    </source>
</evidence>
<dbReference type="Pfam" id="PF14702">
    <property type="entry name" value="hGDE_central"/>
    <property type="match status" value="1"/>
</dbReference>
<feature type="domain" description="Eukaryotic glycogen debranching enzyme N-terminal" evidence="18">
    <location>
        <begin position="29"/>
        <end position="122"/>
    </location>
</feature>
<reference evidence="21" key="1">
    <citation type="journal article" date="2023" name="G3 (Bethesda)">
        <title>Whole genome assembly and annotation of the endangered Caribbean coral Acropora cervicornis.</title>
        <authorList>
            <person name="Selwyn J.D."/>
            <person name="Vollmer S.V."/>
        </authorList>
    </citation>
    <scope>NUCLEOTIDE SEQUENCE</scope>
    <source>
        <strain evidence="21">K2</strain>
    </source>
</reference>